<dbReference type="EC" id="2.7.4.6" evidence="3"/>
<dbReference type="GO" id="GO:0005634">
    <property type="term" value="C:nucleus"/>
    <property type="evidence" value="ECO:0007669"/>
    <property type="project" value="TreeGrafter"/>
</dbReference>
<dbReference type="CDD" id="cd17055">
    <property type="entry name" value="Ubl_AtNPL4_like"/>
    <property type="match status" value="1"/>
</dbReference>
<evidence type="ECO:0000256" key="5">
    <source>
        <dbReference type="ARBA" id="ARBA00022777"/>
    </source>
</evidence>
<feature type="binding site" evidence="6">
    <location>
        <position position="450"/>
    </location>
    <ligand>
        <name>ATP</name>
        <dbReference type="ChEBI" id="CHEBI:30616"/>
    </ligand>
</feature>
<dbReference type="PRINTS" id="PR01243">
    <property type="entry name" value="NUCDPKINASE"/>
</dbReference>
<dbReference type="PROSITE" id="PS00469">
    <property type="entry name" value="NDPK"/>
    <property type="match status" value="1"/>
</dbReference>
<name>A0A1V9ZZB3_9STRA</name>
<protein>
    <recommendedName>
        <fullName evidence="3">nucleoside-diphosphate kinase</fullName>
        <ecNumber evidence="3">2.7.4.6</ecNumber>
    </recommendedName>
</protein>
<feature type="binding site" evidence="6">
    <location>
        <position position="543"/>
    </location>
    <ligand>
        <name>ATP</name>
        <dbReference type="ChEBI" id="CHEBI:30616"/>
    </ligand>
</feature>
<dbReference type="Pfam" id="PF05021">
    <property type="entry name" value="NPL4"/>
    <property type="match status" value="1"/>
</dbReference>
<dbReference type="AlphaFoldDB" id="A0A1V9ZZB3"/>
<evidence type="ECO:0000259" key="8">
    <source>
        <dbReference type="SMART" id="SM00562"/>
    </source>
</evidence>
<feature type="binding site" evidence="6">
    <location>
        <position position="532"/>
    </location>
    <ligand>
        <name>ATP</name>
        <dbReference type="ChEBI" id="CHEBI:30616"/>
    </ligand>
</feature>
<dbReference type="GO" id="GO:0006511">
    <property type="term" value="P:ubiquitin-dependent protein catabolic process"/>
    <property type="evidence" value="ECO:0007669"/>
    <property type="project" value="InterPro"/>
</dbReference>
<dbReference type="SMART" id="SM00562">
    <property type="entry name" value="NDK"/>
    <property type="match status" value="1"/>
</dbReference>
<dbReference type="CDD" id="cd04413">
    <property type="entry name" value="NDPk_I"/>
    <property type="match status" value="1"/>
</dbReference>
<accession>A0A1V9ZZB3</accession>
<dbReference type="PANTHER" id="PTHR12710:SF0">
    <property type="entry name" value="NUCLEAR PROTEIN LOCALIZATION PROTEIN 4 HOMOLOG"/>
    <property type="match status" value="1"/>
</dbReference>
<dbReference type="FunFam" id="3.30.70.141:FF:000002">
    <property type="entry name" value="Nucleoside diphosphate kinase"/>
    <property type="match status" value="1"/>
</dbReference>
<evidence type="ECO:0000313" key="10">
    <source>
        <dbReference type="Proteomes" id="UP000243217"/>
    </source>
</evidence>
<keyword evidence="5" id="KW-0418">Kinase</keyword>
<gene>
    <name evidence="9" type="ORF">THRCLA_04343</name>
</gene>
<evidence type="ECO:0000256" key="2">
    <source>
        <dbReference type="ARBA" id="ARBA00008142"/>
    </source>
</evidence>
<dbReference type="GO" id="GO:0031625">
    <property type="term" value="F:ubiquitin protein ligase binding"/>
    <property type="evidence" value="ECO:0007669"/>
    <property type="project" value="TreeGrafter"/>
</dbReference>
<dbReference type="InterPro" id="IPR001564">
    <property type="entry name" value="Nucleoside_diP_kinase"/>
</dbReference>
<comment type="similarity">
    <text evidence="2 6 7">Belongs to the NDK family.</text>
</comment>
<dbReference type="HAMAP" id="MF_00451">
    <property type="entry name" value="NDP_kinase"/>
    <property type="match status" value="1"/>
</dbReference>
<dbReference type="Gene3D" id="3.30.70.141">
    <property type="entry name" value="Nucleoside diphosphate kinase-like domain"/>
    <property type="match status" value="1"/>
</dbReference>
<feature type="binding site" evidence="6">
    <location>
        <position position="498"/>
    </location>
    <ligand>
        <name>ATP</name>
        <dbReference type="ChEBI" id="CHEBI:30616"/>
    </ligand>
</feature>
<dbReference type="OrthoDB" id="10251089at2759"/>
<dbReference type="GO" id="GO:0043130">
    <property type="term" value="F:ubiquitin binding"/>
    <property type="evidence" value="ECO:0007669"/>
    <property type="project" value="TreeGrafter"/>
</dbReference>
<dbReference type="InterPro" id="IPR036850">
    <property type="entry name" value="NDK-like_dom_sf"/>
</dbReference>
<feature type="binding site" evidence="6">
    <location>
        <position position="553"/>
    </location>
    <ligand>
        <name>ATP</name>
        <dbReference type="ChEBI" id="CHEBI:30616"/>
    </ligand>
</feature>
<dbReference type="InterPro" id="IPR023005">
    <property type="entry name" value="Nucleoside_diP_kinase_AS"/>
</dbReference>
<keyword evidence="4" id="KW-0808">Transferase</keyword>
<dbReference type="NCBIfam" id="NF001908">
    <property type="entry name" value="PRK00668.1"/>
    <property type="match status" value="1"/>
</dbReference>
<dbReference type="InterPro" id="IPR016563">
    <property type="entry name" value="Npl4"/>
</dbReference>
<evidence type="ECO:0000256" key="4">
    <source>
        <dbReference type="ARBA" id="ARBA00022679"/>
    </source>
</evidence>
<evidence type="ECO:0000313" key="9">
    <source>
        <dbReference type="EMBL" id="OQS03358.1"/>
    </source>
</evidence>
<evidence type="ECO:0000256" key="1">
    <source>
        <dbReference type="ARBA" id="ARBA00001946"/>
    </source>
</evidence>
<dbReference type="EMBL" id="JNBS01000925">
    <property type="protein sequence ID" value="OQS03358.1"/>
    <property type="molecule type" value="Genomic_DNA"/>
</dbReference>
<dbReference type="PANTHER" id="PTHR12710">
    <property type="entry name" value="NUCLEAR PROTEIN LOCALIZATION 4"/>
    <property type="match status" value="1"/>
</dbReference>
<keyword evidence="10" id="KW-1185">Reference proteome</keyword>
<dbReference type="Proteomes" id="UP000243217">
    <property type="component" value="Unassembled WGS sequence"/>
</dbReference>
<dbReference type="InterPro" id="IPR029071">
    <property type="entry name" value="Ubiquitin-like_domsf"/>
</dbReference>
<dbReference type="PROSITE" id="PS51374">
    <property type="entry name" value="NDPK_LIKE"/>
    <property type="match status" value="1"/>
</dbReference>
<dbReference type="CDD" id="cd08061">
    <property type="entry name" value="MPN_NPL4"/>
    <property type="match status" value="1"/>
</dbReference>
<sequence>MLIRVRSKAGTWRVPDVTAATTIGELKQWIEKFHAIVVGRQVISSDLKGTKVLNDGMTMRSLQIGHGDMLFLDFDGEAISTTNAGGVVQRKINADGTLTHATYDSRLEKTGFRPGMKALRDMKMHWTLTEFMLMDSQFEFKVKAQKKPYVDKVLLDSASCNSFQSYLRQFAFQQSRCGWLYGTIQPPESTEEDALPSVVVECIYEPPQSGDPYGFEVLDDPNADKVDAVAEALGWTKVGWIFSHPPREDETFHFSSREVMLAAQLQLDAGGPKSPFVTVKVTLDKEGQASFEAFQVSDQCLDMFSAGALLENEENPTSCKVHETFTALVEMKPTKEVDNNFFLCVVPVSNHTSPLASEFPPLNREGSIRTRQTLKNYFRKFGSNQPYVNRLKDFQLLVFLSDFLDINTDIPIICQRILSSDEPLEDAYQILINSFLLQTSTMERTYIMIKPDGVQRNLVGEIIKRFEQKGYQLLAMKLVRPGKEHLQAHYADLAGKGFFNGLIEYMNSGPVVAMVWGGFNVVAEGRKMLGATKPSESAPGTIRGDFAVEVGRNICHGSDAVASAEKEIALWFKEGVCEWNPSRNAWVYEN</sequence>
<dbReference type="Gene3D" id="3.10.20.90">
    <property type="entry name" value="Phosphatidylinositol 3-kinase Catalytic Subunit, Chain A, domain 1"/>
    <property type="match status" value="1"/>
</dbReference>
<comment type="cofactor">
    <cofactor evidence="1">
        <name>Mg(2+)</name>
        <dbReference type="ChEBI" id="CHEBI:18420"/>
    </cofactor>
</comment>
<evidence type="ECO:0000256" key="6">
    <source>
        <dbReference type="PROSITE-ProRule" id="PRU00706"/>
    </source>
</evidence>
<dbReference type="GO" id="GO:0006228">
    <property type="term" value="P:UTP biosynthetic process"/>
    <property type="evidence" value="ECO:0007669"/>
    <property type="project" value="InterPro"/>
</dbReference>
<dbReference type="InterPro" id="IPR007717">
    <property type="entry name" value="NPL4_C"/>
</dbReference>
<proteinExistence type="inferred from homology"/>
<evidence type="ECO:0000256" key="3">
    <source>
        <dbReference type="ARBA" id="ARBA00012966"/>
    </source>
</evidence>
<reference evidence="9 10" key="1">
    <citation type="journal article" date="2014" name="Genome Biol. Evol.">
        <title>The secreted proteins of Achlya hypogyna and Thraustotheca clavata identify the ancestral oomycete secretome and reveal gene acquisitions by horizontal gene transfer.</title>
        <authorList>
            <person name="Misner I."/>
            <person name="Blouin N."/>
            <person name="Leonard G."/>
            <person name="Richards T.A."/>
            <person name="Lane C.E."/>
        </authorList>
    </citation>
    <scope>NUCLEOTIDE SEQUENCE [LARGE SCALE GENOMIC DNA]</scope>
    <source>
        <strain evidence="9 10">ATCC 34112</strain>
    </source>
</reference>
<feature type="domain" description="Nucleoside diphosphate kinase-like" evidence="8">
    <location>
        <begin position="442"/>
        <end position="578"/>
    </location>
</feature>
<dbReference type="GO" id="GO:0004550">
    <property type="term" value="F:nucleoside diphosphate kinase activity"/>
    <property type="evidence" value="ECO:0007669"/>
    <property type="project" value="UniProtKB-EC"/>
</dbReference>
<feature type="binding site" evidence="6">
    <location>
        <position position="526"/>
    </location>
    <ligand>
        <name>ATP</name>
        <dbReference type="ChEBI" id="CHEBI:30616"/>
    </ligand>
</feature>
<dbReference type="InterPro" id="IPR024682">
    <property type="entry name" value="Npl4_Ub-like_dom"/>
</dbReference>
<dbReference type="GO" id="GO:0006241">
    <property type="term" value="P:CTP biosynthetic process"/>
    <property type="evidence" value="ECO:0007669"/>
    <property type="project" value="InterPro"/>
</dbReference>
<dbReference type="Pfam" id="PF00334">
    <property type="entry name" value="NDK"/>
    <property type="match status" value="1"/>
</dbReference>
<comment type="caution">
    <text evidence="9">The sequence shown here is derived from an EMBL/GenBank/DDBJ whole genome shotgun (WGS) entry which is preliminary data.</text>
</comment>
<dbReference type="SUPFAM" id="SSF54236">
    <property type="entry name" value="Ubiquitin-like"/>
    <property type="match status" value="1"/>
</dbReference>
<evidence type="ECO:0000256" key="7">
    <source>
        <dbReference type="RuleBase" id="RU004011"/>
    </source>
</evidence>
<feature type="active site" description="Pros-phosphohistidine intermediate" evidence="6">
    <location>
        <position position="556"/>
    </location>
</feature>
<dbReference type="Pfam" id="PF11543">
    <property type="entry name" value="UN_NPL4"/>
    <property type="match status" value="1"/>
</dbReference>
<dbReference type="STRING" id="74557.A0A1V9ZZB3"/>
<organism evidence="9 10">
    <name type="scientific">Thraustotheca clavata</name>
    <dbReference type="NCBI Taxonomy" id="74557"/>
    <lineage>
        <taxon>Eukaryota</taxon>
        <taxon>Sar</taxon>
        <taxon>Stramenopiles</taxon>
        <taxon>Oomycota</taxon>
        <taxon>Saprolegniomycetes</taxon>
        <taxon>Saprolegniales</taxon>
        <taxon>Achlyaceae</taxon>
        <taxon>Thraustotheca</taxon>
    </lineage>
</organism>
<dbReference type="GO" id="GO:0006183">
    <property type="term" value="P:GTP biosynthetic process"/>
    <property type="evidence" value="ECO:0007669"/>
    <property type="project" value="InterPro"/>
</dbReference>
<dbReference type="InterPro" id="IPR034907">
    <property type="entry name" value="NDK-like_dom"/>
</dbReference>
<dbReference type="Gene3D" id="3.40.140.10">
    <property type="entry name" value="Cytidine Deaminase, domain 2"/>
    <property type="match status" value="1"/>
</dbReference>
<dbReference type="SUPFAM" id="SSF54919">
    <property type="entry name" value="Nucleoside diphosphate kinase, NDK"/>
    <property type="match status" value="1"/>
</dbReference>